<accession>A0A814Y1I2</accession>
<gene>
    <name evidence="2" type="ORF">JBS370_LOCUS11401</name>
    <name evidence="1" type="ORF">ZHD862_LOCUS23990</name>
</gene>
<dbReference type="AlphaFoldDB" id="A0A814Y1I2"/>
<dbReference type="Proteomes" id="UP000663864">
    <property type="component" value="Unassembled WGS sequence"/>
</dbReference>
<dbReference type="EMBL" id="CAJOBD010000877">
    <property type="protein sequence ID" value="CAF3730845.1"/>
    <property type="molecule type" value="Genomic_DNA"/>
</dbReference>
<name>A0A814Y1I2_9BILA</name>
<reference evidence="1" key="1">
    <citation type="submission" date="2021-02" db="EMBL/GenBank/DDBJ databases">
        <authorList>
            <person name="Nowell W R."/>
        </authorList>
    </citation>
    <scope>NUCLEOTIDE SEQUENCE</scope>
</reference>
<evidence type="ECO:0000313" key="2">
    <source>
        <dbReference type="EMBL" id="CAF3730845.1"/>
    </source>
</evidence>
<dbReference type="EMBL" id="CAJNOT010001599">
    <property type="protein sequence ID" value="CAF1223484.1"/>
    <property type="molecule type" value="Genomic_DNA"/>
</dbReference>
<evidence type="ECO:0000313" key="1">
    <source>
        <dbReference type="EMBL" id="CAF1223484.1"/>
    </source>
</evidence>
<dbReference type="Proteomes" id="UP000663836">
    <property type="component" value="Unassembled WGS sequence"/>
</dbReference>
<proteinExistence type="predicted"/>
<sequence length="319" mass="38064">MIKHETAFDLFQRLNIKDENKYEFIIDRLNRYHQILFPNGFNNQSQLVELLDKNRTVTKIFLHGFISDYIEYLKYRNELLLLPLISEEILSNSPQANKDSVESDVPTLQIKFNYNESITFLYIDTEYKECPFNSEFLQWYDCETSTQLISTLLRIEQSCFITKPNHRFILIIDSSTQVPINDYFNTTTLTHVMSIEENKLLTVQWHKILYHLIIKYKLSCILIEHLDINTSIFDTIIGKRDEKLIKQNNKNKDIHISFSEFAFGRLMNSEHYMNDWNNQLEYHQVHGNDIMNFQYESKHSLPSLSLINNNKEKYPIEHN</sequence>
<organism evidence="1 3">
    <name type="scientific">Rotaria sordida</name>
    <dbReference type="NCBI Taxonomy" id="392033"/>
    <lineage>
        <taxon>Eukaryota</taxon>
        <taxon>Metazoa</taxon>
        <taxon>Spiralia</taxon>
        <taxon>Gnathifera</taxon>
        <taxon>Rotifera</taxon>
        <taxon>Eurotatoria</taxon>
        <taxon>Bdelloidea</taxon>
        <taxon>Philodinida</taxon>
        <taxon>Philodinidae</taxon>
        <taxon>Rotaria</taxon>
    </lineage>
</organism>
<protein>
    <submittedName>
        <fullName evidence="1">Uncharacterized protein</fullName>
    </submittedName>
</protein>
<evidence type="ECO:0000313" key="3">
    <source>
        <dbReference type="Proteomes" id="UP000663864"/>
    </source>
</evidence>
<comment type="caution">
    <text evidence="1">The sequence shown here is derived from an EMBL/GenBank/DDBJ whole genome shotgun (WGS) entry which is preliminary data.</text>
</comment>